<evidence type="ECO:0000313" key="3">
    <source>
        <dbReference type="Proteomes" id="UP000009022"/>
    </source>
</evidence>
<accession>B3S264</accession>
<dbReference type="Proteomes" id="UP000009022">
    <property type="component" value="Unassembled WGS sequence"/>
</dbReference>
<dbReference type="RefSeq" id="XP_002113969.1">
    <property type="nucleotide sequence ID" value="XM_002113933.1"/>
</dbReference>
<reference evidence="2 3" key="1">
    <citation type="journal article" date="2008" name="Nature">
        <title>The Trichoplax genome and the nature of placozoans.</title>
        <authorList>
            <person name="Srivastava M."/>
            <person name="Begovic E."/>
            <person name="Chapman J."/>
            <person name="Putnam N.H."/>
            <person name="Hellsten U."/>
            <person name="Kawashima T."/>
            <person name="Kuo A."/>
            <person name="Mitros T."/>
            <person name="Salamov A."/>
            <person name="Carpenter M.L."/>
            <person name="Signorovitch A.Y."/>
            <person name="Moreno M.A."/>
            <person name="Kamm K."/>
            <person name="Grimwood J."/>
            <person name="Schmutz J."/>
            <person name="Shapiro H."/>
            <person name="Grigoriev I.V."/>
            <person name="Buss L.W."/>
            <person name="Schierwater B."/>
            <person name="Dellaporta S.L."/>
            <person name="Rokhsar D.S."/>
        </authorList>
    </citation>
    <scope>NUCLEOTIDE SEQUENCE [LARGE SCALE GENOMIC DNA]</scope>
    <source>
        <strain evidence="2 3">Grell-BS-1999</strain>
    </source>
</reference>
<dbReference type="KEGG" id="tad:TRIADDRAFT_57940"/>
<keyword evidence="3" id="KW-1185">Reference proteome</keyword>
<evidence type="ECO:0000313" key="2">
    <source>
        <dbReference type="EMBL" id="EDV23059.1"/>
    </source>
</evidence>
<proteinExistence type="predicted"/>
<gene>
    <name evidence="2" type="ORF">TRIADDRAFT_57940</name>
</gene>
<dbReference type="InParanoid" id="B3S264"/>
<name>B3S264_TRIAD</name>
<protein>
    <submittedName>
        <fullName evidence="2">Uncharacterized protein</fullName>
    </submittedName>
</protein>
<evidence type="ECO:0000256" key="1">
    <source>
        <dbReference type="SAM" id="MobiDB-lite"/>
    </source>
</evidence>
<dbReference type="EMBL" id="DS985247">
    <property type="protein sequence ID" value="EDV23059.1"/>
    <property type="molecule type" value="Genomic_DNA"/>
</dbReference>
<sequence length="512" mass="59038">MELPLTTDSHDATQSTGGINGDVHFTPTMISQKRKRQDEDDPQQQQQVLATNQPIDYNQLPLCSGRWLALDTPLTVEQLRDQVRKRKSYENNQSMRKRLRITGTKCQLLQELRSYDHAKMDAIKDEIQDWDIHQCLDRLIACLHDEIDEYYVAPLLRRLCKLLQVYHADLYAGQVKEELNVDMIGINLFQEACFRNLDFILSCPQMNKILYQDKLIAPAAIARQVKNHQRQLAVEQNKLTATQAQQLASVDDLAVASDQSMSCYSLFPTAILTRIVRDQSGKYDRDRALKRIIQLSKDTLTRESCGMALSEAVSRICHCYQLKDKLLQYGILECAAINFKDDPMCSQHFAQFMDSLNCSDWRQQSCDTLITVLEYFVIPAIEGYHNHVLDIDFSDQAFCVAHRLFSSLQQPQTLATIMEKISDKHPILSYMKGQLNEDSQNLRGIELGNTIVEHLENWSTLSQDHPIKLKHRWLTYSDSIKKELSSELFIRLSKISSPKRQETDYLCEDKQA</sequence>
<dbReference type="HOGENOM" id="CLU_532465_0_0_1"/>
<dbReference type="GeneID" id="6755182"/>
<dbReference type="CTD" id="6755182"/>
<organism evidence="2 3">
    <name type="scientific">Trichoplax adhaerens</name>
    <name type="common">Trichoplax reptans</name>
    <dbReference type="NCBI Taxonomy" id="10228"/>
    <lineage>
        <taxon>Eukaryota</taxon>
        <taxon>Metazoa</taxon>
        <taxon>Placozoa</taxon>
        <taxon>Uniplacotomia</taxon>
        <taxon>Trichoplacea</taxon>
        <taxon>Trichoplacidae</taxon>
        <taxon>Trichoplax</taxon>
    </lineage>
</organism>
<feature type="region of interest" description="Disordered" evidence="1">
    <location>
        <begin position="1"/>
        <end position="25"/>
    </location>
</feature>
<dbReference type="AlphaFoldDB" id="B3S264"/>